<dbReference type="PANTHER" id="PTHR11702:SF43">
    <property type="entry name" value="GTP-BINDING PROTEIN 10"/>
    <property type="match status" value="1"/>
</dbReference>
<evidence type="ECO:0000256" key="1">
    <source>
        <dbReference type="ARBA" id="ARBA00004604"/>
    </source>
</evidence>
<protein>
    <recommendedName>
        <fullName evidence="11">OBG-type G domain-containing protein</fullName>
    </recommendedName>
</protein>
<evidence type="ECO:0000256" key="2">
    <source>
        <dbReference type="ARBA" id="ARBA00007699"/>
    </source>
</evidence>
<keyword evidence="3" id="KW-0690">Ribosome biogenesis</keyword>
<dbReference type="GO" id="GO:0005730">
    <property type="term" value="C:nucleolus"/>
    <property type="evidence" value="ECO:0007669"/>
    <property type="project" value="UniProtKB-SubCell"/>
</dbReference>
<dbReference type="InterPro" id="IPR036726">
    <property type="entry name" value="GTP1_OBG_dom_sf"/>
</dbReference>
<comment type="similarity">
    <text evidence="2">Belongs to the TRAFAC class OBG-HflX-like GTPase superfamily. OBG GTPase family.</text>
</comment>
<evidence type="ECO:0000256" key="5">
    <source>
        <dbReference type="ARBA" id="ARBA00023134"/>
    </source>
</evidence>
<dbReference type="SUPFAM" id="SSF82051">
    <property type="entry name" value="Obg GTP-binding protein N-terminal domain"/>
    <property type="match status" value="1"/>
</dbReference>
<comment type="subcellular location">
    <subcellularLocation>
        <location evidence="1">Nucleus</location>
        <location evidence="1">Nucleolus</location>
    </subcellularLocation>
</comment>
<dbReference type="PIRSF" id="PIRSF002401">
    <property type="entry name" value="GTP_bd_Obg/CgtA"/>
    <property type="match status" value="1"/>
</dbReference>
<accession>A0A8S1EPW1</accession>
<dbReference type="EMBL" id="CADEPM010000003">
    <property type="protein sequence ID" value="CAB3402949.1"/>
    <property type="molecule type" value="Genomic_DNA"/>
</dbReference>
<keyword evidence="5" id="KW-0342">GTP-binding</keyword>
<dbReference type="GO" id="GO:0042254">
    <property type="term" value="P:ribosome biogenesis"/>
    <property type="evidence" value="ECO:0007669"/>
    <property type="project" value="UniProtKB-UniRule"/>
</dbReference>
<dbReference type="Gene3D" id="3.40.50.300">
    <property type="entry name" value="P-loop containing nucleotide triphosphate hydrolases"/>
    <property type="match status" value="1"/>
</dbReference>
<evidence type="ECO:0000313" key="9">
    <source>
        <dbReference type="EMBL" id="CAB3402949.1"/>
    </source>
</evidence>
<dbReference type="InterPro" id="IPR006073">
    <property type="entry name" value="GTP-bd"/>
</dbReference>
<dbReference type="OrthoDB" id="10255148at2759"/>
<evidence type="ECO:0000256" key="6">
    <source>
        <dbReference type="ARBA" id="ARBA00023242"/>
    </source>
</evidence>
<dbReference type="PROSITE" id="PS51710">
    <property type="entry name" value="G_OBG"/>
    <property type="match status" value="1"/>
</dbReference>
<reference evidence="9 10" key="1">
    <citation type="submission" date="2020-04" db="EMBL/GenBank/DDBJ databases">
        <authorList>
            <person name="Laetsch R D."/>
            <person name="Stevens L."/>
            <person name="Kumar S."/>
            <person name="Blaxter L. M."/>
        </authorList>
    </citation>
    <scope>NUCLEOTIDE SEQUENCE [LARGE SCALE GENOMIC DNA]</scope>
</reference>
<dbReference type="SUPFAM" id="SSF52540">
    <property type="entry name" value="P-loop containing nucleoside triphosphate hydrolases"/>
    <property type="match status" value="1"/>
</dbReference>
<evidence type="ECO:0000256" key="4">
    <source>
        <dbReference type="ARBA" id="ARBA00022741"/>
    </source>
</evidence>
<dbReference type="PROSITE" id="PS51883">
    <property type="entry name" value="OBG"/>
    <property type="match status" value="1"/>
</dbReference>
<dbReference type="Pfam" id="PF01018">
    <property type="entry name" value="GTP1_OBG"/>
    <property type="match status" value="1"/>
</dbReference>
<feature type="domain" description="Obg" evidence="8">
    <location>
        <begin position="24"/>
        <end position="161"/>
    </location>
</feature>
<keyword evidence="4" id="KW-0547">Nucleotide-binding</keyword>
<dbReference type="GO" id="GO:0005739">
    <property type="term" value="C:mitochondrion"/>
    <property type="evidence" value="ECO:0007669"/>
    <property type="project" value="TreeGrafter"/>
</dbReference>
<dbReference type="PRINTS" id="PR00326">
    <property type="entry name" value="GTP1OBG"/>
</dbReference>
<organism evidence="9 10">
    <name type="scientific">Caenorhabditis bovis</name>
    <dbReference type="NCBI Taxonomy" id="2654633"/>
    <lineage>
        <taxon>Eukaryota</taxon>
        <taxon>Metazoa</taxon>
        <taxon>Ecdysozoa</taxon>
        <taxon>Nematoda</taxon>
        <taxon>Chromadorea</taxon>
        <taxon>Rhabditida</taxon>
        <taxon>Rhabditina</taxon>
        <taxon>Rhabditomorpha</taxon>
        <taxon>Rhabditoidea</taxon>
        <taxon>Rhabditidae</taxon>
        <taxon>Peloderinae</taxon>
        <taxon>Caenorhabditis</taxon>
    </lineage>
</organism>
<dbReference type="InterPro" id="IPR014100">
    <property type="entry name" value="GTP-bd_Obg/CgtA"/>
</dbReference>
<comment type="caution">
    <text evidence="9">The sequence shown here is derived from an EMBL/GenBank/DDBJ whole genome shotgun (WGS) entry which is preliminary data.</text>
</comment>
<dbReference type="GO" id="GO:0003924">
    <property type="term" value="F:GTPase activity"/>
    <property type="evidence" value="ECO:0007669"/>
    <property type="project" value="InterPro"/>
</dbReference>
<dbReference type="AlphaFoldDB" id="A0A8S1EPW1"/>
<dbReference type="CDD" id="cd01898">
    <property type="entry name" value="Obg"/>
    <property type="match status" value="1"/>
</dbReference>
<dbReference type="Pfam" id="PF01926">
    <property type="entry name" value="MMR_HSR1"/>
    <property type="match status" value="1"/>
</dbReference>
<name>A0A8S1EPW1_9PELO</name>
<dbReference type="InterPro" id="IPR045086">
    <property type="entry name" value="OBG_GTPase"/>
</dbReference>
<evidence type="ECO:0000259" key="8">
    <source>
        <dbReference type="PROSITE" id="PS51883"/>
    </source>
</evidence>
<sequence>MRFSIILRESISSLQKLVKHDLNIVTVDKYTINVKAGNGGAGLARYNGVGGNGGDIYFVARPNIAFSDIKKRLNSKMKIRAEPGKSAQKTSLIGKHGAHTYFEVPVGVEVVDRTQNTLIARCNRAFRKSLIAKGGAGGSRETNYKGLKGENFDIEIHLKLRPNIGLLGFPNAGKSTLLKAFIPEKSVKIADYPFTTINPQLGFWNADPPSTIPFADKFTLSIADLPGIIEGASRNRGRGYQFLKHLEYADVIVMVVDSVGFQLKNEVDCPFRNPLETIALLNKEVECYDKKLAAKPVICVLNKIDLLNESQKKEIDNLREKLLNRTWTNDLEESMRPHVKMSFRDVVTVSAKSGKIDTLKAAMAKLHQYLHPLTDVDDESDDNVVKKRFL</sequence>
<dbReference type="InterPro" id="IPR027417">
    <property type="entry name" value="P-loop_NTPase"/>
</dbReference>
<proteinExistence type="inferred from homology"/>
<gene>
    <name evidence="9" type="ORF">CBOVIS_LOCUS5482</name>
</gene>
<dbReference type="Proteomes" id="UP000494206">
    <property type="component" value="Unassembled WGS sequence"/>
</dbReference>
<evidence type="ECO:0008006" key="11">
    <source>
        <dbReference type="Google" id="ProtNLM"/>
    </source>
</evidence>
<dbReference type="GO" id="GO:0000287">
    <property type="term" value="F:magnesium ion binding"/>
    <property type="evidence" value="ECO:0007669"/>
    <property type="project" value="InterPro"/>
</dbReference>
<dbReference type="GO" id="GO:0005525">
    <property type="term" value="F:GTP binding"/>
    <property type="evidence" value="ECO:0007669"/>
    <property type="project" value="UniProtKB-KW"/>
</dbReference>
<evidence type="ECO:0000259" key="7">
    <source>
        <dbReference type="PROSITE" id="PS51710"/>
    </source>
</evidence>
<dbReference type="InterPro" id="IPR031167">
    <property type="entry name" value="G_OBG"/>
</dbReference>
<feature type="domain" description="OBG-type G" evidence="7">
    <location>
        <begin position="162"/>
        <end position="368"/>
    </location>
</feature>
<dbReference type="PANTHER" id="PTHR11702">
    <property type="entry name" value="DEVELOPMENTALLY REGULATED GTP-BINDING PROTEIN-RELATED"/>
    <property type="match status" value="1"/>
</dbReference>
<evidence type="ECO:0000256" key="3">
    <source>
        <dbReference type="ARBA" id="ARBA00022517"/>
    </source>
</evidence>
<keyword evidence="6" id="KW-0539">Nucleus</keyword>
<dbReference type="Gene3D" id="2.70.210.12">
    <property type="entry name" value="GTP1/OBG domain"/>
    <property type="match status" value="1"/>
</dbReference>
<keyword evidence="10" id="KW-1185">Reference proteome</keyword>
<evidence type="ECO:0000313" key="10">
    <source>
        <dbReference type="Proteomes" id="UP000494206"/>
    </source>
</evidence>
<dbReference type="InterPro" id="IPR006169">
    <property type="entry name" value="GTP1_OBG_dom"/>
</dbReference>